<dbReference type="GO" id="GO:0006974">
    <property type="term" value="P:DNA damage response"/>
    <property type="evidence" value="ECO:0007669"/>
    <property type="project" value="TreeGrafter"/>
</dbReference>
<comment type="caution">
    <text evidence="1">The sequence shown here is derived from an EMBL/GenBank/DDBJ whole genome shotgun (WGS) entry which is preliminary data.</text>
</comment>
<accession>A0A4R2L0H3</accession>
<dbReference type="PIRSF" id="PIRSF029033">
    <property type="entry name" value="UCP029033"/>
    <property type="match status" value="1"/>
</dbReference>
<dbReference type="PANTHER" id="PTHR34387">
    <property type="entry name" value="SLR1258 PROTEIN"/>
    <property type="match status" value="1"/>
</dbReference>
<dbReference type="Proteomes" id="UP000294919">
    <property type="component" value="Unassembled WGS sequence"/>
</dbReference>
<dbReference type="Gene3D" id="3.30.70.2970">
    <property type="entry name" value="Protein of unknown function (DUF541), domain 2"/>
    <property type="match status" value="1"/>
</dbReference>
<dbReference type="Pfam" id="PF04402">
    <property type="entry name" value="SIMPL"/>
    <property type="match status" value="1"/>
</dbReference>
<dbReference type="EMBL" id="SLWV01000004">
    <property type="protein sequence ID" value="TCO78677.1"/>
    <property type="molecule type" value="Genomic_DNA"/>
</dbReference>
<evidence type="ECO:0008006" key="3">
    <source>
        <dbReference type="Google" id="ProtNLM"/>
    </source>
</evidence>
<dbReference type="InterPro" id="IPR052022">
    <property type="entry name" value="26kDa_periplasmic_antigen"/>
</dbReference>
<dbReference type="OrthoDB" id="9785289at2"/>
<reference evidence="1 2" key="1">
    <citation type="submission" date="2019-03" db="EMBL/GenBank/DDBJ databases">
        <title>Genomic Encyclopedia of Type Strains, Phase IV (KMG-IV): sequencing the most valuable type-strain genomes for metagenomic binning, comparative biology and taxonomic classification.</title>
        <authorList>
            <person name="Goeker M."/>
        </authorList>
    </citation>
    <scope>NUCLEOTIDE SEQUENCE [LARGE SCALE GENOMIC DNA]</scope>
    <source>
        <strain evidence="1 2">DSM 102940</strain>
    </source>
</reference>
<name>A0A4R2L0H3_9FIRM</name>
<evidence type="ECO:0000313" key="2">
    <source>
        <dbReference type="Proteomes" id="UP000294919"/>
    </source>
</evidence>
<evidence type="ECO:0000313" key="1">
    <source>
        <dbReference type="EMBL" id="TCO78677.1"/>
    </source>
</evidence>
<proteinExistence type="predicted"/>
<protein>
    <recommendedName>
        <fullName evidence="3">SIMPL domain-containing protein</fullName>
    </recommendedName>
</protein>
<organism evidence="1 2">
    <name type="scientific">Marinisporobacter balticus</name>
    <dbReference type="NCBI Taxonomy" id="2018667"/>
    <lineage>
        <taxon>Bacteria</taxon>
        <taxon>Bacillati</taxon>
        <taxon>Bacillota</taxon>
        <taxon>Clostridia</taxon>
        <taxon>Peptostreptococcales</taxon>
        <taxon>Thermotaleaceae</taxon>
        <taxon>Marinisporobacter</taxon>
    </lineage>
</organism>
<keyword evidence="2" id="KW-1185">Reference proteome</keyword>
<gene>
    <name evidence="1" type="ORF">EV214_10460</name>
</gene>
<sequence length="246" mass="27437">MEKNIKNVTWVLVAFILVVGMVGSSMVVTNGIVKAKGAQNTLEVKGSAKKEIKSDFVVWNGSFSIQSTDLSDAYTRLKESSNKVKAYLVNKGMKEEDLILSSINTMTYNRVLPNGNYTNEIESYKLYQNVEIRSNDVDKITSISRSVTDLINEGVEFQSNPPQYFYTKLSDLKIDMIVLATKDAKVRAEKMLETTGNSVGRLYSARVGVFQITPLYSNEISDYGINDTSSLEKEITAVVSCEFEVK</sequence>
<dbReference type="InterPro" id="IPR016907">
    <property type="entry name" value="UCP029033"/>
</dbReference>
<dbReference type="PANTHER" id="PTHR34387:SF2">
    <property type="entry name" value="SLR1258 PROTEIN"/>
    <property type="match status" value="1"/>
</dbReference>
<dbReference type="Gene3D" id="3.30.110.170">
    <property type="entry name" value="Protein of unknown function (DUF541), domain 1"/>
    <property type="match status" value="1"/>
</dbReference>
<dbReference type="InterPro" id="IPR007497">
    <property type="entry name" value="SIMPL/DUF541"/>
</dbReference>
<dbReference type="AlphaFoldDB" id="A0A4R2L0H3"/>
<dbReference type="RefSeq" id="WP_132243163.1">
    <property type="nucleotide sequence ID" value="NZ_SLWV01000004.1"/>
</dbReference>